<organism evidence="4 5">
    <name type="scientific">Ficus carica</name>
    <name type="common">Common fig</name>
    <dbReference type="NCBI Taxonomy" id="3494"/>
    <lineage>
        <taxon>Eukaryota</taxon>
        <taxon>Viridiplantae</taxon>
        <taxon>Streptophyta</taxon>
        <taxon>Embryophyta</taxon>
        <taxon>Tracheophyta</taxon>
        <taxon>Spermatophyta</taxon>
        <taxon>Magnoliopsida</taxon>
        <taxon>eudicotyledons</taxon>
        <taxon>Gunneridae</taxon>
        <taxon>Pentapetalae</taxon>
        <taxon>rosids</taxon>
        <taxon>fabids</taxon>
        <taxon>Rosales</taxon>
        <taxon>Moraceae</taxon>
        <taxon>Ficeae</taxon>
        <taxon>Ficus</taxon>
    </lineage>
</organism>
<dbReference type="Pfam" id="PF00646">
    <property type="entry name" value="F-box"/>
    <property type="match status" value="1"/>
</dbReference>
<reference evidence="4" key="1">
    <citation type="submission" date="2023-07" db="EMBL/GenBank/DDBJ databases">
        <title>draft genome sequence of fig (Ficus carica).</title>
        <authorList>
            <person name="Takahashi T."/>
            <person name="Nishimura K."/>
        </authorList>
    </citation>
    <scope>NUCLEOTIDE SEQUENCE</scope>
</reference>
<dbReference type="InterPro" id="IPR036047">
    <property type="entry name" value="F-box-like_dom_sf"/>
</dbReference>
<dbReference type="EMBL" id="BTGU01000010">
    <property type="protein sequence ID" value="GMN39841.1"/>
    <property type="molecule type" value="Genomic_DNA"/>
</dbReference>
<dbReference type="Gene3D" id="2.120.10.80">
    <property type="entry name" value="Kelch-type beta propeller"/>
    <property type="match status" value="1"/>
</dbReference>
<dbReference type="InterPro" id="IPR015915">
    <property type="entry name" value="Kelch-typ_b-propeller"/>
</dbReference>
<dbReference type="InterPro" id="IPR001810">
    <property type="entry name" value="F-box_dom"/>
</dbReference>
<sequence length="391" mass="42827">MTFVSNSGHRRWPSSCSSGDVMFTRIPTSSSEEISTRNDNNELIPGLPNDVAEVCLLHLPYPYQALVRSVSSSWNKALTDPTLLLSRNSLSLSLPFLFVFAFNKSTATIQFQALDPRSGRWFVLPPIPSEKDAVSCPSAFACASLPRHGKLVVLGGVGSDAHRPTGATMVYRTSTNQWSESAPMPTPRFSFEACHVTGKIFAVGGSSTAGEMLTAVESYDHETDTWTPSAALPAAFSRYSWVVVGGRLCVTEGWTWPFMFSPRGAEYDAESDTWRQMRRGMRDGWTGVSAMVGDRLVMISEYGDCPMKVYDEDRDTWHYIGGEKFPCGPLRRPFTATGLDGKIFVISSGLNVGIGSLYDDENGEVAVTWQILPAPSAFRGFSPSSCQVLYA</sequence>
<dbReference type="PANTHER" id="PTHR46344:SF4">
    <property type="entry name" value="OS07G0153400 PROTEIN"/>
    <property type="match status" value="1"/>
</dbReference>
<gene>
    <name evidence="4" type="ORF">TIFTF001_009070</name>
</gene>
<protein>
    <recommendedName>
        <fullName evidence="3">F-box domain-containing protein</fullName>
    </recommendedName>
</protein>
<evidence type="ECO:0000313" key="4">
    <source>
        <dbReference type="EMBL" id="GMN39841.1"/>
    </source>
</evidence>
<dbReference type="PANTHER" id="PTHR46344">
    <property type="entry name" value="OS02G0202900 PROTEIN"/>
    <property type="match status" value="1"/>
</dbReference>
<dbReference type="Pfam" id="PF01344">
    <property type="entry name" value="Kelch_1"/>
    <property type="match status" value="1"/>
</dbReference>
<proteinExistence type="predicted"/>
<keyword evidence="1" id="KW-0880">Kelch repeat</keyword>
<evidence type="ECO:0000256" key="2">
    <source>
        <dbReference type="ARBA" id="ARBA00022737"/>
    </source>
</evidence>
<keyword evidence="5" id="KW-1185">Reference proteome</keyword>
<evidence type="ECO:0000259" key="3">
    <source>
        <dbReference type="Pfam" id="PF00646"/>
    </source>
</evidence>
<dbReference type="SUPFAM" id="SSF81383">
    <property type="entry name" value="F-box domain"/>
    <property type="match status" value="1"/>
</dbReference>
<keyword evidence="2" id="KW-0677">Repeat</keyword>
<dbReference type="Proteomes" id="UP001187192">
    <property type="component" value="Unassembled WGS sequence"/>
</dbReference>
<dbReference type="SMART" id="SM00612">
    <property type="entry name" value="Kelch"/>
    <property type="match status" value="2"/>
</dbReference>
<evidence type="ECO:0000256" key="1">
    <source>
        <dbReference type="ARBA" id="ARBA00022441"/>
    </source>
</evidence>
<dbReference type="SUPFAM" id="SSF117281">
    <property type="entry name" value="Kelch motif"/>
    <property type="match status" value="1"/>
</dbReference>
<accession>A0AA88A9U4</accession>
<name>A0AA88A9U4_FICCA</name>
<evidence type="ECO:0000313" key="5">
    <source>
        <dbReference type="Proteomes" id="UP001187192"/>
    </source>
</evidence>
<comment type="caution">
    <text evidence="4">The sequence shown here is derived from an EMBL/GenBank/DDBJ whole genome shotgun (WGS) entry which is preliminary data.</text>
</comment>
<dbReference type="AlphaFoldDB" id="A0AA88A9U4"/>
<feature type="domain" description="F-box" evidence="3">
    <location>
        <begin position="45"/>
        <end position="83"/>
    </location>
</feature>
<dbReference type="InterPro" id="IPR006652">
    <property type="entry name" value="Kelch_1"/>
</dbReference>